<dbReference type="Proteomes" id="UP001429357">
    <property type="component" value="Unassembled WGS sequence"/>
</dbReference>
<gene>
    <name evidence="1" type="ORF">BAU18_001560</name>
</gene>
<keyword evidence="2" id="KW-1185">Reference proteome</keyword>
<name>A0ABV0F4J1_9ENTE</name>
<reference evidence="1 2" key="2">
    <citation type="submission" date="2024-02" db="EMBL/GenBank/DDBJ databases">
        <title>The Genome Sequence of Enterococcus diestrammenae JM9A.</title>
        <authorList>
            <person name="Earl A."/>
            <person name="Manson A."/>
            <person name="Gilmore M."/>
            <person name="Sanders J."/>
            <person name="Shea T."/>
            <person name="Howe W."/>
            <person name="Livny J."/>
            <person name="Cuomo C."/>
            <person name="Neafsey D."/>
            <person name="Birren B."/>
        </authorList>
    </citation>
    <scope>NUCLEOTIDE SEQUENCE [LARGE SCALE GENOMIC DNA]</scope>
    <source>
        <strain evidence="1 2">JM9A</strain>
    </source>
</reference>
<dbReference type="InterPro" id="IPR021512">
    <property type="entry name" value="DUF3173"/>
</dbReference>
<organism evidence="1 2">
    <name type="scientific">Enterococcus diestrammenae</name>
    <dbReference type="NCBI Taxonomy" id="1155073"/>
    <lineage>
        <taxon>Bacteria</taxon>
        <taxon>Bacillati</taxon>
        <taxon>Bacillota</taxon>
        <taxon>Bacilli</taxon>
        <taxon>Lactobacillales</taxon>
        <taxon>Enterococcaceae</taxon>
        <taxon>Enterococcus</taxon>
    </lineage>
</organism>
<evidence type="ECO:0008006" key="3">
    <source>
        <dbReference type="Google" id="ProtNLM"/>
    </source>
</evidence>
<reference evidence="2" key="1">
    <citation type="submission" date="2016-06" db="EMBL/GenBank/DDBJ databases">
        <title>Four novel species of enterococci isolated from chicken manure.</title>
        <authorList>
            <person name="Van Tyne D."/>
        </authorList>
    </citation>
    <scope>NUCLEOTIDE SEQUENCE [LARGE SCALE GENOMIC DNA]</scope>
    <source>
        <strain evidence="2">JM9A</strain>
    </source>
</reference>
<accession>A0ABV0F4J1</accession>
<evidence type="ECO:0000313" key="2">
    <source>
        <dbReference type="Proteomes" id="UP001429357"/>
    </source>
</evidence>
<dbReference type="RefSeq" id="WP_237583912.1">
    <property type="nucleotide sequence ID" value="NZ_MAEI02000001.1"/>
</dbReference>
<proteinExistence type="predicted"/>
<sequence length="65" mass="7378">MMNLTLTKADLIELLGYTDHQAKNIIRLTKKELASAGYTYYENPRLGRVPIEAVEHVVGFKISKN</sequence>
<comment type="caution">
    <text evidence="1">The sequence shown here is derived from an EMBL/GenBank/DDBJ whole genome shotgun (WGS) entry which is preliminary data.</text>
</comment>
<dbReference type="Pfam" id="PF11372">
    <property type="entry name" value="DUF3173"/>
    <property type="match status" value="1"/>
</dbReference>
<evidence type="ECO:0000313" key="1">
    <source>
        <dbReference type="EMBL" id="MEO1781967.1"/>
    </source>
</evidence>
<protein>
    <recommendedName>
        <fullName evidence="3">DUF3173 domain-containing protein</fullName>
    </recommendedName>
</protein>
<dbReference type="EMBL" id="MAEI02000001">
    <property type="protein sequence ID" value="MEO1781967.1"/>
    <property type="molecule type" value="Genomic_DNA"/>
</dbReference>